<organism evidence="1 2">
    <name type="scientific">Marinobacter nauticus</name>
    <name type="common">Marinobacter hydrocarbonoclasticus</name>
    <name type="synonym">Marinobacter aquaeolei</name>
    <dbReference type="NCBI Taxonomy" id="2743"/>
    <lineage>
        <taxon>Bacteria</taxon>
        <taxon>Pseudomonadati</taxon>
        <taxon>Pseudomonadota</taxon>
        <taxon>Gammaproteobacteria</taxon>
        <taxon>Pseudomonadales</taxon>
        <taxon>Marinobacteraceae</taxon>
        <taxon>Marinobacter</taxon>
    </lineage>
</organism>
<keyword evidence="2" id="KW-1185">Reference proteome</keyword>
<proteinExistence type="predicted"/>
<dbReference type="EMBL" id="MPKY01000001">
    <property type="protein sequence ID" value="OJS99883.1"/>
    <property type="molecule type" value="Genomic_DNA"/>
</dbReference>
<accession>A0A1M2UX00</accession>
<sequence length="236" mass="26574">MTTTLERRVFDQANVPERFEVDLERYVHLIYDSDEARRLLSVSADDGEASDALRRGLVVINHQPVSILFLALKGHNPAECMDDDTWSRVVAPEMKAAGDRYAGDTYRSPMWDAVPLDLPAPFADKRLQLLTAGYLAEDISTIVELTEIVVAIKNGRLPNQALFREKSLGLSWRKGLSGDEDGVQLSMQYNLELQDKYFSLRDGATDLAQQRFAQRMCERLEAEQRELLITVAGARG</sequence>
<reference evidence="1" key="1">
    <citation type="submission" date="2016-11" db="EMBL/GenBank/DDBJ databases">
        <title>Draft Genome Sequence of Marinobacter hydrocarbonoclasticus strain STW2, a polyaromatic aromatic hydrocarbon degrading and denitrifying bacterium from rhizosphere of Seagrass Enhalus acodoides.</title>
        <authorList>
            <person name="Ling J."/>
            <person name="Dong J."/>
        </authorList>
    </citation>
    <scope>NUCLEOTIDE SEQUENCE [LARGE SCALE GENOMIC DNA]</scope>
    <source>
        <strain evidence="1">STW2</strain>
    </source>
</reference>
<dbReference type="OrthoDB" id="9906533at2"/>
<evidence type="ECO:0000313" key="1">
    <source>
        <dbReference type="EMBL" id="OJS99883.1"/>
    </source>
</evidence>
<protein>
    <submittedName>
        <fullName evidence="1">Uncharacterized protein</fullName>
    </submittedName>
</protein>
<comment type="caution">
    <text evidence="1">The sequence shown here is derived from an EMBL/GenBank/DDBJ whole genome shotgun (WGS) entry which is preliminary data.</text>
</comment>
<dbReference type="AlphaFoldDB" id="A0A1M2UX00"/>
<dbReference type="RefSeq" id="WP_072676851.1">
    <property type="nucleotide sequence ID" value="NZ_MPKY01000001.1"/>
</dbReference>
<name>A0A1M2UX00_MARNT</name>
<evidence type="ECO:0000313" key="2">
    <source>
        <dbReference type="Proteomes" id="UP000183986"/>
    </source>
</evidence>
<gene>
    <name evidence="1" type="ORF">BEE62_07145</name>
</gene>
<dbReference type="Proteomes" id="UP000183986">
    <property type="component" value="Unassembled WGS sequence"/>
</dbReference>